<accession>X1V291</accession>
<gene>
    <name evidence="1" type="ORF">S12H4_35434</name>
</gene>
<protein>
    <recommendedName>
        <fullName evidence="2">Ribbon-helix-helix protein CopG domain-containing protein</fullName>
    </recommendedName>
</protein>
<proteinExistence type="predicted"/>
<dbReference type="AlphaFoldDB" id="X1V291"/>
<evidence type="ECO:0000313" key="1">
    <source>
        <dbReference type="EMBL" id="GAI98749.1"/>
    </source>
</evidence>
<evidence type="ECO:0008006" key="2">
    <source>
        <dbReference type="Google" id="ProtNLM"/>
    </source>
</evidence>
<dbReference type="EMBL" id="BARW01021044">
    <property type="protein sequence ID" value="GAI98749.1"/>
    <property type="molecule type" value="Genomic_DNA"/>
</dbReference>
<feature type="non-terminal residue" evidence="1">
    <location>
        <position position="70"/>
    </location>
</feature>
<comment type="caution">
    <text evidence="1">The sequence shown here is derived from an EMBL/GenBank/DDBJ whole genome shotgun (WGS) entry which is preliminary data.</text>
</comment>
<sequence>MDLEKLNKFIWYENKKCSGDIKMSEIKNIQMKVDEVTHNLLKSISQRRKMPLEDIVKDAITEYIRKYEKE</sequence>
<reference evidence="1" key="1">
    <citation type="journal article" date="2014" name="Front. Microbiol.">
        <title>High frequency of phylogenetically diverse reductive dehalogenase-homologous genes in deep subseafloor sedimentary metagenomes.</title>
        <authorList>
            <person name="Kawai M."/>
            <person name="Futagami T."/>
            <person name="Toyoda A."/>
            <person name="Takaki Y."/>
            <person name="Nishi S."/>
            <person name="Hori S."/>
            <person name="Arai W."/>
            <person name="Tsubouchi T."/>
            <person name="Morono Y."/>
            <person name="Uchiyama I."/>
            <person name="Ito T."/>
            <person name="Fujiyama A."/>
            <person name="Inagaki F."/>
            <person name="Takami H."/>
        </authorList>
    </citation>
    <scope>NUCLEOTIDE SEQUENCE</scope>
    <source>
        <strain evidence="1">Expedition CK06-06</strain>
    </source>
</reference>
<organism evidence="1">
    <name type="scientific">marine sediment metagenome</name>
    <dbReference type="NCBI Taxonomy" id="412755"/>
    <lineage>
        <taxon>unclassified sequences</taxon>
        <taxon>metagenomes</taxon>
        <taxon>ecological metagenomes</taxon>
    </lineage>
</organism>
<name>X1V291_9ZZZZ</name>